<feature type="domain" description="Cytosol aminopeptidase" evidence="6">
    <location>
        <begin position="303"/>
        <end position="310"/>
    </location>
</feature>
<dbReference type="InterPro" id="IPR048816">
    <property type="entry name" value="Peptidase_M17_N_1"/>
</dbReference>
<dbReference type="InterPro" id="IPR000819">
    <property type="entry name" value="Peptidase_M17_C"/>
</dbReference>
<dbReference type="Pfam" id="PF00883">
    <property type="entry name" value="Peptidase_M17"/>
    <property type="match status" value="1"/>
</dbReference>
<dbReference type="InterPro" id="IPR011356">
    <property type="entry name" value="Leucine_aapep/pepB"/>
</dbReference>
<evidence type="ECO:0000256" key="4">
    <source>
        <dbReference type="ARBA" id="ARBA00022801"/>
    </source>
</evidence>
<dbReference type="PANTHER" id="PTHR11963:SF20">
    <property type="entry name" value="PEPTIDASE B"/>
    <property type="match status" value="1"/>
</dbReference>
<dbReference type="PANTHER" id="PTHR11963">
    <property type="entry name" value="LEUCINE AMINOPEPTIDASE-RELATED"/>
    <property type="match status" value="1"/>
</dbReference>
<dbReference type="PROSITE" id="PS00631">
    <property type="entry name" value="CYTOSOL_AP"/>
    <property type="match status" value="1"/>
</dbReference>
<dbReference type="CDD" id="cd00433">
    <property type="entry name" value="Peptidase_M17"/>
    <property type="match status" value="1"/>
</dbReference>
<dbReference type="PRINTS" id="PR00481">
    <property type="entry name" value="LAMNOPPTDASE"/>
</dbReference>
<dbReference type="SUPFAM" id="SSF53187">
    <property type="entry name" value="Zn-dependent exopeptidases"/>
    <property type="match status" value="1"/>
</dbReference>
<keyword evidence="3" id="KW-0645">Protease</keyword>
<dbReference type="InterPro" id="IPR043472">
    <property type="entry name" value="Macro_dom-like"/>
</dbReference>
<dbReference type="Pfam" id="PF21337">
    <property type="entry name" value="Peptidase_M17_N_1"/>
    <property type="match status" value="1"/>
</dbReference>
<evidence type="ECO:0000313" key="8">
    <source>
        <dbReference type="Proteomes" id="UP001354971"/>
    </source>
</evidence>
<dbReference type="RefSeq" id="WP_330198166.1">
    <property type="nucleotide sequence ID" value="NZ_JAZDRP010000002.1"/>
</dbReference>
<keyword evidence="5" id="KW-0464">Manganese</keyword>
<keyword evidence="2 7" id="KW-0031">Aminopeptidase</keyword>
<comment type="caution">
    <text evidence="7">The sequence shown here is derived from an EMBL/GenBank/DDBJ whole genome shotgun (WGS) entry which is preliminary data.</text>
</comment>
<dbReference type="Gene3D" id="3.40.220.10">
    <property type="entry name" value="Leucine Aminopeptidase, subunit E, domain 1"/>
    <property type="match status" value="1"/>
</dbReference>
<evidence type="ECO:0000256" key="3">
    <source>
        <dbReference type="ARBA" id="ARBA00022670"/>
    </source>
</evidence>
<dbReference type="EMBL" id="JAZDRP010000002">
    <property type="protein sequence ID" value="MEE2525504.1"/>
    <property type="molecule type" value="Genomic_DNA"/>
</dbReference>
<dbReference type="Proteomes" id="UP001354971">
    <property type="component" value="Unassembled WGS sequence"/>
</dbReference>
<evidence type="ECO:0000256" key="5">
    <source>
        <dbReference type="ARBA" id="ARBA00023211"/>
    </source>
</evidence>
<evidence type="ECO:0000259" key="6">
    <source>
        <dbReference type="PROSITE" id="PS00631"/>
    </source>
</evidence>
<organism evidence="7 8">
    <name type="scientific">Hyphobacterium lacteum</name>
    <dbReference type="NCBI Taxonomy" id="3116575"/>
    <lineage>
        <taxon>Bacteria</taxon>
        <taxon>Pseudomonadati</taxon>
        <taxon>Pseudomonadota</taxon>
        <taxon>Alphaproteobacteria</taxon>
        <taxon>Maricaulales</taxon>
        <taxon>Maricaulaceae</taxon>
        <taxon>Hyphobacterium</taxon>
    </lineage>
</organism>
<dbReference type="Gene3D" id="3.40.630.10">
    <property type="entry name" value="Zn peptidases"/>
    <property type="match status" value="1"/>
</dbReference>
<accession>A0ABU7LPH0</accession>
<reference evidence="7 8" key="1">
    <citation type="submission" date="2024-01" db="EMBL/GenBank/DDBJ databases">
        <title>Hyphobacterium bacterium isolated from marine sediment.</title>
        <authorList>
            <person name="Zhao S."/>
        </authorList>
    </citation>
    <scope>NUCLEOTIDE SEQUENCE [LARGE SCALE GENOMIC DNA]</scope>
    <source>
        <strain evidence="8">HN65</strain>
    </source>
</reference>
<gene>
    <name evidence="7" type="ORF">V0U79_03940</name>
</gene>
<proteinExistence type="inferred from homology"/>
<keyword evidence="8" id="KW-1185">Reference proteome</keyword>
<keyword evidence="4" id="KW-0378">Hydrolase</keyword>
<protein>
    <submittedName>
        <fullName evidence="7">Leucyl aminopeptidase family protein</fullName>
    </submittedName>
</protein>
<evidence type="ECO:0000313" key="7">
    <source>
        <dbReference type="EMBL" id="MEE2525504.1"/>
    </source>
</evidence>
<evidence type="ECO:0000256" key="1">
    <source>
        <dbReference type="ARBA" id="ARBA00009528"/>
    </source>
</evidence>
<dbReference type="GO" id="GO:0004177">
    <property type="term" value="F:aminopeptidase activity"/>
    <property type="evidence" value="ECO:0007669"/>
    <property type="project" value="UniProtKB-KW"/>
</dbReference>
<sequence>MTDIFAAPSDKNRLILAVPASLAETLPETLTDTGRAVAKANSFGGDAGQIVLLPEGSGADALVGLGNATDPFALGDAAKVLPEGDWQLEGDLGEIDPTMAMVAFGAGAYQFTRYKKPARKPARLAPVDGADVEEATRVVRSIWLTRDLVNTPAGDMDPAALQKAVETVGKEFGAKVKATIGDDLVKERYGMIHAVGRAAHCPPRLIELEWGDPKHPRLAIVGKGITFDSGGLDIKPAAGMRLMKKDMGGSANALALARLIMDAKLPVRLHLLIAAAENAIDGNAFRPGDVLTSRLGLTVEIDNTDAEGRLVLGDALAKAVEDDAELILDFATLTGAARVALGPDLAPYYTDDQAFGDALAEGAAKVGDPVWRMPLWDGYDKQLEGTISDLKNTGDGGFAGSVTAALFLRRFTGGRRWCHFDIFAWNPKDRPGRPMGGEMLGSRAAWEALKVLYG</sequence>
<comment type="similarity">
    <text evidence="1">Belongs to the peptidase M17 family.</text>
</comment>
<name>A0ABU7LPH0_9PROT</name>
<evidence type="ECO:0000256" key="2">
    <source>
        <dbReference type="ARBA" id="ARBA00022438"/>
    </source>
</evidence>